<evidence type="ECO:0000313" key="3">
    <source>
        <dbReference type="Proteomes" id="UP000811545"/>
    </source>
</evidence>
<name>A0A9E2F0V3_PSYF1</name>
<dbReference type="EMBL" id="QLTW01000023">
    <property type="protein sequence ID" value="MBT9144794.1"/>
    <property type="molecule type" value="Genomic_DNA"/>
</dbReference>
<feature type="transmembrane region" description="Helical" evidence="1">
    <location>
        <begin position="48"/>
        <end position="66"/>
    </location>
</feature>
<keyword evidence="1" id="KW-0472">Membrane</keyword>
<dbReference type="AlphaFoldDB" id="A0A9E2F0V3"/>
<keyword evidence="1" id="KW-1133">Transmembrane helix</keyword>
<organism evidence="2 3">
    <name type="scientific">Psychracetigena formicireducens</name>
    <dbReference type="NCBI Taxonomy" id="2986056"/>
    <lineage>
        <taxon>Bacteria</taxon>
        <taxon>Bacillati</taxon>
        <taxon>Candidatus Lithacetigenota</taxon>
        <taxon>Candidatus Psychracetigena</taxon>
    </lineage>
</organism>
<proteinExistence type="predicted"/>
<gene>
    <name evidence="2" type="ORF">DDT42_00645</name>
</gene>
<comment type="caution">
    <text evidence="2">The sequence shown here is derived from an EMBL/GenBank/DDBJ whole genome shotgun (WGS) entry which is preliminary data.</text>
</comment>
<feature type="transmembrane region" description="Helical" evidence="1">
    <location>
        <begin position="117"/>
        <end position="138"/>
    </location>
</feature>
<evidence type="ECO:0000313" key="2">
    <source>
        <dbReference type="EMBL" id="MBT9144794.1"/>
    </source>
</evidence>
<dbReference type="Proteomes" id="UP000811545">
    <property type="component" value="Unassembled WGS sequence"/>
</dbReference>
<evidence type="ECO:0000256" key="1">
    <source>
        <dbReference type="SAM" id="Phobius"/>
    </source>
</evidence>
<reference evidence="2 3" key="1">
    <citation type="journal article" date="2021" name="bioRxiv">
        <title>Unique metabolic strategies in Hadean analogues reveal hints for primordial physiology.</title>
        <authorList>
            <person name="Nobu M.K."/>
            <person name="Nakai R."/>
            <person name="Tamazawa S."/>
            <person name="Mori H."/>
            <person name="Toyoda A."/>
            <person name="Ijiri A."/>
            <person name="Suzuki S."/>
            <person name="Kurokawa K."/>
            <person name="Kamagata Y."/>
            <person name="Tamaki H."/>
        </authorList>
    </citation>
    <scope>NUCLEOTIDE SEQUENCE [LARGE SCALE GENOMIC DNA]</scope>
    <source>
        <strain evidence="2">BS525</strain>
    </source>
</reference>
<feature type="transmembrane region" description="Helical" evidence="1">
    <location>
        <begin position="15"/>
        <end position="36"/>
    </location>
</feature>
<keyword evidence="1" id="KW-0812">Transmembrane</keyword>
<protein>
    <submittedName>
        <fullName evidence="2">Uncharacterized protein</fullName>
    </submittedName>
</protein>
<accession>A0A9E2F0V3</accession>
<feature type="transmembrane region" description="Helical" evidence="1">
    <location>
        <begin position="78"/>
        <end position="96"/>
    </location>
</feature>
<sequence>MIVILEYLYNSFLRFFPTLLMVSALIIGYQFFRVSFEMSKNKIIRERSVFYMGVILYLVFIYLFFMEVRLDAVINPNWLPFFYLICSFFWWLTSLITEKYLPGMFCIDMQLHEANSFIARVVFFQSLLLILIRALFIIF</sequence>